<dbReference type="PROSITE" id="PS50110">
    <property type="entry name" value="RESPONSE_REGULATORY"/>
    <property type="match status" value="1"/>
</dbReference>
<dbReference type="EMBL" id="JAFLCK010000017">
    <property type="protein sequence ID" value="MBN8661149.1"/>
    <property type="molecule type" value="Genomic_DNA"/>
</dbReference>
<feature type="compositionally biased region" description="Polar residues" evidence="7">
    <location>
        <begin position="30"/>
        <end position="43"/>
    </location>
</feature>
<sequence length="455" mass="51705">MNSDPLAHLDSTDDGESFSRERPQPGSAAENGTESSKTESTNAPVRERKVLLVEPDEKDRQLMRSAILMQSPIFDVFAVTSAEEALNLARSTAFDVVVAANELNGYPFEDLLKGLNVCLPFSPVIVVTRQDSPDLALKLLLSGASDYLPKFGEFQRFLPRTITTNLQRAIIIENLKEMYEKVEQSSRDEALLNRFVVNIHGSLDIQDILDRATESLLEEFNAARAIICLIKEPDNEMRIARQRTRNEMLPVSDRSPIFSRYHDMLLDVGERRPLVVMQDDTFPFATDVRGEMLNYRIKSMVMLPLVYRGRLTGLLHLDEDRDSRLWNARDINILNRMANQLSIGLYQAKLYQLVNAQSSSIDKLTELCAQLNKVVDSTKELTERTESREKVRIKLSSREIEVLKKVAQGLSNKEIAEELHITEGTTEVHVSRLRKKLNLSTRAALVRYAYENHLS</sequence>
<evidence type="ECO:0000313" key="11">
    <source>
        <dbReference type="Proteomes" id="UP000664277"/>
    </source>
</evidence>
<dbReference type="InterPro" id="IPR029016">
    <property type="entry name" value="GAF-like_dom_sf"/>
</dbReference>
<dbReference type="Pfam" id="PF00196">
    <property type="entry name" value="GerE"/>
    <property type="match status" value="1"/>
</dbReference>
<dbReference type="SMART" id="SM00065">
    <property type="entry name" value="GAF"/>
    <property type="match status" value="1"/>
</dbReference>
<dbReference type="SUPFAM" id="SSF55781">
    <property type="entry name" value="GAF domain-like"/>
    <property type="match status" value="1"/>
</dbReference>
<dbReference type="CDD" id="cd00156">
    <property type="entry name" value="REC"/>
    <property type="match status" value="1"/>
</dbReference>
<dbReference type="InterPro" id="IPR036388">
    <property type="entry name" value="WH-like_DNA-bd_sf"/>
</dbReference>
<evidence type="ECO:0000313" key="10">
    <source>
        <dbReference type="EMBL" id="MBN8661149.1"/>
    </source>
</evidence>
<dbReference type="InterPro" id="IPR000792">
    <property type="entry name" value="Tscrpt_reg_LuxR_C"/>
</dbReference>
<feature type="region of interest" description="Disordered" evidence="7">
    <location>
        <begin position="1"/>
        <end position="48"/>
    </location>
</feature>
<dbReference type="InterPro" id="IPR016032">
    <property type="entry name" value="Sig_transdc_resp-reg_C-effctor"/>
</dbReference>
<organism evidence="10 11">
    <name type="scientific">Candidatus Obscuribacter phosphatis</name>
    <dbReference type="NCBI Taxonomy" id="1906157"/>
    <lineage>
        <taxon>Bacteria</taxon>
        <taxon>Bacillati</taxon>
        <taxon>Candidatus Melainabacteria</taxon>
        <taxon>Candidatus Obscuribacterales</taxon>
        <taxon>Candidatus Obscuribacteraceae</taxon>
        <taxon>Candidatus Obscuribacter</taxon>
    </lineage>
</organism>
<feature type="domain" description="HTH luxR-type" evidence="8">
    <location>
        <begin position="386"/>
        <end position="453"/>
    </location>
</feature>
<evidence type="ECO:0000259" key="8">
    <source>
        <dbReference type="PROSITE" id="PS50043"/>
    </source>
</evidence>
<keyword evidence="2" id="KW-0418">Kinase</keyword>
<dbReference type="AlphaFoldDB" id="A0A8J7TLZ3"/>
<accession>A0A8J7TLZ3</accession>
<proteinExistence type="predicted"/>
<protein>
    <submittedName>
        <fullName evidence="10">GAF domain-containing protein</fullName>
    </submittedName>
</protein>
<dbReference type="PRINTS" id="PR00038">
    <property type="entry name" value="HTHLUXR"/>
</dbReference>
<evidence type="ECO:0000259" key="9">
    <source>
        <dbReference type="PROSITE" id="PS50110"/>
    </source>
</evidence>
<dbReference type="Pfam" id="PF00072">
    <property type="entry name" value="Response_reg"/>
    <property type="match status" value="1"/>
</dbReference>
<dbReference type="GO" id="GO:0000160">
    <property type="term" value="P:phosphorelay signal transduction system"/>
    <property type="evidence" value="ECO:0007669"/>
    <property type="project" value="InterPro"/>
</dbReference>
<dbReference type="Gene3D" id="1.10.10.10">
    <property type="entry name" value="Winged helix-like DNA-binding domain superfamily/Winged helix DNA-binding domain"/>
    <property type="match status" value="1"/>
</dbReference>
<keyword evidence="1" id="KW-0808">Transferase</keyword>
<dbReference type="Pfam" id="PF01590">
    <property type="entry name" value="GAF"/>
    <property type="match status" value="1"/>
</dbReference>
<evidence type="ECO:0000256" key="6">
    <source>
        <dbReference type="PROSITE-ProRule" id="PRU00169"/>
    </source>
</evidence>
<evidence type="ECO:0000256" key="1">
    <source>
        <dbReference type="ARBA" id="ARBA00022679"/>
    </source>
</evidence>
<dbReference type="SMART" id="SM00448">
    <property type="entry name" value="REC"/>
    <property type="match status" value="1"/>
</dbReference>
<dbReference type="Gene3D" id="3.30.450.40">
    <property type="match status" value="1"/>
</dbReference>
<keyword evidence="3" id="KW-0805">Transcription regulation</keyword>
<comment type="caution">
    <text evidence="6">Lacks conserved residue(s) required for the propagation of feature annotation.</text>
</comment>
<dbReference type="InterPro" id="IPR001789">
    <property type="entry name" value="Sig_transdc_resp-reg_receiver"/>
</dbReference>
<dbReference type="CDD" id="cd06170">
    <property type="entry name" value="LuxR_C_like"/>
    <property type="match status" value="1"/>
</dbReference>
<evidence type="ECO:0000256" key="3">
    <source>
        <dbReference type="ARBA" id="ARBA00023015"/>
    </source>
</evidence>
<dbReference type="PROSITE" id="PS50043">
    <property type="entry name" value="HTH_LUXR_2"/>
    <property type="match status" value="1"/>
</dbReference>
<reference evidence="10" key="1">
    <citation type="submission" date="2021-02" db="EMBL/GenBank/DDBJ databases">
        <title>Genome-Resolved Metagenomics of a Microbial Community Performing Photosynthetic Biological Nutrient Removal.</title>
        <authorList>
            <person name="Mcdaniel E.A."/>
        </authorList>
    </citation>
    <scope>NUCLEOTIDE SEQUENCE</scope>
    <source>
        <strain evidence="10">UWPOB_OBS1</strain>
    </source>
</reference>
<dbReference type="InterPro" id="IPR011006">
    <property type="entry name" value="CheY-like_superfamily"/>
</dbReference>
<dbReference type="SMART" id="SM00421">
    <property type="entry name" value="HTH_LUXR"/>
    <property type="match status" value="1"/>
</dbReference>
<dbReference type="GO" id="GO:0016301">
    <property type="term" value="F:kinase activity"/>
    <property type="evidence" value="ECO:0007669"/>
    <property type="project" value="UniProtKB-KW"/>
</dbReference>
<evidence type="ECO:0000256" key="2">
    <source>
        <dbReference type="ARBA" id="ARBA00022777"/>
    </source>
</evidence>
<dbReference type="PANTHER" id="PTHR44688:SF16">
    <property type="entry name" value="DNA-BINDING TRANSCRIPTIONAL ACTIVATOR DEVR_DOSR"/>
    <property type="match status" value="1"/>
</dbReference>
<dbReference type="SUPFAM" id="SSF52172">
    <property type="entry name" value="CheY-like"/>
    <property type="match status" value="1"/>
</dbReference>
<evidence type="ECO:0000256" key="5">
    <source>
        <dbReference type="ARBA" id="ARBA00023163"/>
    </source>
</evidence>
<gene>
    <name evidence="10" type="ORF">J0M35_12350</name>
</gene>
<dbReference type="InterPro" id="IPR003018">
    <property type="entry name" value="GAF"/>
</dbReference>
<keyword evidence="5" id="KW-0804">Transcription</keyword>
<dbReference type="GO" id="GO:0003677">
    <property type="term" value="F:DNA binding"/>
    <property type="evidence" value="ECO:0007669"/>
    <property type="project" value="UniProtKB-KW"/>
</dbReference>
<dbReference type="GO" id="GO:0006355">
    <property type="term" value="P:regulation of DNA-templated transcription"/>
    <property type="evidence" value="ECO:0007669"/>
    <property type="project" value="InterPro"/>
</dbReference>
<feature type="domain" description="Response regulatory" evidence="9">
    <location>
        <begin position="49"/>
        <end position="165"/>
    </location>
</feature>
<evidence type="ECO:0000256" key="4">
    <source>
        <dbReference type="ARBA" id="ARBA00023125"/>
    </source>
</evidence>
<dbReference type="Gene3D" id="3.40.50.2300">
    <property type="match status" value="1"/>
</dbReference>
<evidence type="ECO:0000256" key="7">
    <source>
        <dbReference type="SAM" id="MobiDB-lite"/>
    </source>
</evidence>
<dbReference type="SUPFAM" id="SSF46894">
    <property type="entry name" value="C-terminal effector domain of the bipartite response regulators"/>
    <property type="match status" value="1"/>
</dbReference>
<comment type="caution">
    <text evidence="10">The sequence shown here is derived from an EMBL/GenBank/DDBJ whole genome shotgun (WGS) entry which is preliminary data.</text>
</comment>
<keyword evidence="4" id="KW-0238">DNA-binding</keyword>
<name>A0A8J7TLZ3_9BACT</name>
<dbReference type="Proteomes" id="UP000664277">
    <property type="component" value="Unassembled WGS sequence"/>
</dbReference>
<dbReference type="PANTHER" id="PTHR44688">
    <property type="entry name" value="DNA-BINDING TRANSCRIPTIONAL ACTIVATOR DEVR_DOSR"/>
    <property type="match status" value="1"/>
</dbReference>